<proteinExistence type="predicted"/>
<evidence type="ECO:0000259" key="1">
    <source>
        <dbReference type="Pfam" id="PF19905"/>
    </source>
</evidence>
<name>A0A329UV88_9FIRM</name>
<gene>
    <name evidence="2" type="ORF">C4N21_03970</name>
</gene>
<feature type="domain" description="DUF6378" evidence="1">
    <location>
        <begin position="5"/>
        <end position="95"/>
    </location>
</feature>
<reference evidence="2 3" key="1">
    <citation type="submission" date="2018-02" db="EMBL/GenBank/DDBJ databases">
        <title>Complete genome sequencing of Faecalibacterium prausnitzii strains isolated from the human gut.</title>
        <authorList>
            <person name="Fitzgerald B.C."/>
            <person name="Shkoporov A.N."/>
            <person name="Ross P.R."/>
            <person name="Hill C."/>
        </authorList>
    </citation>
    <scope>NUCLEOTIDE SEQUENCE [LARGE SCALE GENOMIC DNA]</scope>
    <source>
        <strain evidence="2 3">APC924/119</strain>
    </source>
</reference>
<dbReference type="Proteomes" id="UP000250550">
    <property type="component" value="Unassembled WGS sequence"/>
</dbReference>
<evidence type="ECO:0000313" key="3">
    <source>
        <dbReference type="Proteomes" id="UP000250550"/>
    </source>
</evidence>
<comment type="caution">
    <text evidence="2">The sequence shown here is derived from an EMBL/GenBank/DDBJ whole genome shotgun (WGS) entry which is preliminary data.</text>
</comment>
<dbReference type="EMBL" id="PRLF01000003">
    <property type="protein sequence ID" value="RAW66471.1"/>
    <property type="molecule type" value="Genomic_DNA"/>
</dbReference>
<dbReference type="AlphaFoldDB" id="A0A329UV88"/>
<dbReference type="InterPro" id="IPR045958">
    <property type="entry name" value="DUF6378"/>
</dbReference>
<evidence type="ECO:0000313" key="2">
    <source>
        <dbReference type="EMBL" id="RAW66471.1"/>
    </source>
</evidence>
<dbReference type="Pfam" id="PF19905">
    <property type="entry name" value="DUF6378"/>
    <property type="match status" value="1"/>
</dbReference>
<organism evidence="2 3">
    <name type="scientific">Faecalibacterium prausnitzii</name>
    <dbReference type="NCBI Taxonomy" id="853"/>
    <lineage>
        <taxon>Bacteria</taxon>
        <taxon>Bacillati</taxon>
        <taxon>Bacillota</taxon>
        <taxon>Clostridia</taxon>
        <taxon>Eubacteriales</taxon>
        <taxon>Oscillospiraceae</taxon>
        <taxon>Faecalibacterium</taxon>
    </lineage>
</organism>
<sequence length="112" mass="12215">MKRSEILEAARRCVCGEREQDYGTPENNFETIGLLWGVYLRAAHPEFAKVMPINGITAKDAGTMLALLKVARIATGSSPDSFIDLAGYAACAGEIVTERSCPYEKAETQTQE</sequence>
<accession>A0A329UV88</accession>
<dbReference type="RefSeq" id="WP_112121073.1">
    <property type="nucleotide sequence ID" value="NZ_PRLF01000003.1"/>
</dbReference>
<protein>
    <recommendedName>
        <fullName evidence="1">DUF6378 domain-containing protein</fullName>
    </recommendedName>
</protein>